<feature type="region of interest" description="Disordered" evidence="1">
    <location>
        <begin position="471"/>
        <end position="722"/>
    </location>
</feature>
<evidence type="ECO:0000313" key="4">
    <source>
        <dbReference type="EMBL" id="KAF2754377.1"/>
    </source>
</evidence>
<evidence type="ECO:0000313" key="5">
    <source>
        <dbReference type="Proteomes" id="UP000799437"/>
    </source>
</evidence>
<evidence type="ECO:0000256" key="1">
    <source>
        <dbReference type="SAM" id="MobiDB-lite"/>
    </source>
</evidence>
<feature type="compositionally biased region" description="Basic residues" evidence="1">
    <location>
        <begin position="603"/>
        <end position="612"/>
    </location>
</feature>
<feature type="domain" description="Peptidase A1" evidence="3">
    <location>
        <begin position="38"/>
        <end position="400"/>
    </location>
</feature>
<dbReference type="GO" id="GO:0008233">
    <property type="term" value="F:peptidase activity"/>
    <property type="evidence" value="ECO:0007669"/>
    <property type="project" value="UniProtKB-KW"/>
</dbReference>
<feature type="compositionally biased region" description="Basic and acidic residues" evidence="1">
    <location>
        <begin position="655"/>
        <end position="664"/>
    </location>
</feature>
<keyword evidence="4" id="KW-0645">Protease</keyword>
<organism evidence="4 5">
    <name type="scientific">Pseudovirgaria hyperparasitica</name>
    <dbReference type="NCBI Taxonomy" id="470096"/>
    <lineage>
        <taxon>Eukaryota</taxon>
        <taxon>Fungi</taxon>
        <taxon>Dikarya</taxon>
        <taxon>Ascomycota</taxon>
        <taxon>Pezizomycotina</taxon>
        <taxon>Dothideomycetes</taxon>
        <taxon>Dothideomycetes incertae sedis</taxon>
        <taxon>Acrospermales</taxon>
        <taxon>Acrospermaceae</taxon>
        <taxon>Pseudovirgaria</taxon>
    </lineage>
</organism>
<feature type="compositionally biased region" description="Basic and acidic residues" evidence="1">
    <location>
        <begin position="623"/>
        <end position="638"/>
    </location>
</feature>
<protein>
    <submittedName>
        <fullName evidence="4">Acid protease</fullName>
    </submittedName>
</protein>
<dbReference type="PROSITE" id="PS51767">
    <property type="entry name" value="PEPTIDASE_A1"/>
    <property type="match status" value="1"/>
</dbReference>
<dbReference type="OrthoDB" id="4074350at2759"/>
<evidence type="ECO:0000256" key="2">
    <source>
        <dbReference type="SAM" id="Phobius"/>
    </source>
</evidence>
<sequence>MSLAVRADALTAIPNPYVFPPSSRFEGVDGSWSTFTINVGDDGHGNTGQNFHIFPSTSATATYIPGATNNFCGNQSDPDACWESRGIQVYRGSQQNGFNTQAASAWNQLGSYNLGLDTTTFGYGDNDSAIWGTDNVGIGDASTDSQTLPAQPVALFYNATYWLGLFGLSTVPTNIDGSAYPTFIDSLFKSLDDKNQSLIPSMSYGYAAGASYANARKGQVGSLIFGGYDASLFDTSRTVQISFPGGVGGEDVSLSAAVTSVVTDDGNTVRTLDNSRFSILIDSTLPYLWLPGNICDQLEDIYDITEGPNGLYNVSTAHYQQHFATNITFSIANNVNSMEKVDIVLPYAALYHTAKYPVVRSDTQYLAFRRSPNNNYVLGRAFLQHAYLVVDYERRYWSVAPTIIADPLPSPNITRILSPAIQTPEPTPIAKDKLSGGAIAGIVVATLAFALVLALAIFYFRKAQQKKQKLLAQQQPLPPEKDIYEHPGSPAPAYGSASIANSTNKNRHTYDSQLSQEMPDSSRSASAQGFYGGHHRHSESGSNITELVGSPAPGYSDAKSPGGPGGSAATAADSYFKHGPGVVDPAPLAELPGDHGISEAPLRRPRGARKRSAGSNGKVQSPDADRPLPIHEVEEGDHASPPPAAGPDGLLAEPRPGEDNHDAQSSDESDASKGSSEDSRVAVGSADAERDSADGISPAPPPPTTTAHTDPGSDAVAKEMNP</sequence>
<proteinExistence type="predicted"/>
<dbReference type="Gene3D" id="2.40.70.10">
    <property type="entry name" value="Acid Proteases"/>
    <property type="match status" value="2"/>
</dbReference>
<keyword evidence="2" id="KW-1133">Transmembrane helix</keyword>
<dbReference type="RefSeq" id="XP_033596828.1">
    <property type="nucleotide sequence ID" value="XM_033739219.1"/>
</dbReference>
<dbReference type="GeneID" id="54480273"/>
<evidence type="ECO:0000259" key="3">
    <source>
        <dbReference type="PROSITE" id="PS51767"/>
    </source>
</evidence>
<dbReference type="SUPFAM" id="SSF50630">
    <property type="entry name" value="Acid proteases"/>
    <property type="match status" value="1"/>
</dbReference>
<keyword evidence="2" id="KW-0812">Transmembrane</keyword>
<reference evidence="4" key="1">
    <citation type="journal article" date="2020" name="Stud. Mycol.">
        <title>101 Dothideomycetes genomes: a test case for predicting lifestyles and emergence of pathogens.</title>
        <authorList>
            <person name="Haridas S."/>
            <person name="Albert R."/>
            <person name="Binder M."/>
            <person name="Bloem J."/>
            <person name="Labutti K."/>
            <person name="Salamov A."/>
            <person name="Andreopoulos B."/>
            <person name="Baker S."/>
            <person name="Barry K."/>
            <person name="Bills G."/>
            <person name="Bluhm B."/>
            <person name="Cannon C."/>
            <person name="Castanera R."/>
            <person name="Culley D."/>
            <person name="Daum C."/>
            <person name="Ezra D."/>
            <person name="Gonzalez J."/>
            <person name="Henrissat B."/>
            <person name="Kuo A."/>
            <person name="Liang C."/>
            <person name="Lipzen A."/>
            <person name="Lutzoni F."/>
            <person name="Magnuson J."/>
            <person name="Mondo S."/>
            <person name="Nolan M."/>
            <person name="Ohm R."/>
            <person name="Pangilinan J."/>
            <person name="Park H.-J."/>
            <person name="Ramirez L."/>
            <person name="Alfaro M."/>
            <person name="Sun H."/>
            <person name="Tritt A."/>
            <person name="Yoshinaga Y."/>
            <person name="Zwiers L.-H."/>
            <person name="Turgeon B."/>
            <person name="Goodwin S."/>
            <person name="Spatafora J."/>
            <person name="Crous P."/>
            <person name="Grigoriev I."/>
        </authorList>
    </citation>
    <scope>NUCLEOTIDE SEQUENCE</scope>
    <source>
        <strain evidence="4">CBS 121739</strain>
    </source>
</reference>
<feature type="transmembrane region" description="Helical" evidence="2">
    <location>
        <begin position="438"/>
        <end position="460"/>
    </location>
</feature>
<dbReference type="EMBL" id="ML996580">
    <property type="protein sequence ID" value="KAF2754377.1"/>
    <property type="molecule type" value="Genomic_DNA"/>
</dbReference>
<name>A0A6A6VYJ5_9PEZI</name>
<keyword evidence="5" id="KW-1185">Reference proteome</keyword>
<dbReference type="Pfam" id="PF00026">
    <property type="entry name" value="Asp"/>
    <property type="match status" value="1"/>
</dbReference>
<dbReference type="InterPro" id="IPR033121">
    <property type="entry name" value="PEPTIDASE_A1"/>
</dbReference>
<gene>
    <name evidence="4" type="ORF">EJ05DRAFT_139631</name>
</gene>
<accession>A0A6A6VYJ5</accession>
<dbReference type="AlphaFoldDB" id="A0A6A6VYJ5"/>
<dbReference type="InterPro" id="IPR021109">
    <property type="entry name" value="Peptidase_aspartic_dom_sf"/>
</dbReference>
<keyword evidence="4" id="KW-0378">Hydrolase</keyword>
<feature type="compositionally biased region" description="Polar residues" evidence="1">
    <location>
        <begin position="511"/>
        <end position="527"/>
    </location>
</feature>
<dbReference type="GO" id="GO:0006508">
    <property type="term" value="P:proteolysis"/>
    <property type="evidence" value="ECO:0007669"/>
    <property type="project" value="UniProtKB-KW"/>
</dbReference>
<dbReference type="Proteomes" id="UP000799437">
    <property type="component" value="Unassembled WGS sequence"/>
</dbReference>
<feature type="compositionally biased region" description="Low complexity" evidence="1">
    <location>
        <begin position="556"/>
        <end position="574"/>
    </location>
</feature>
<keyword evidence="2" id="KW-0472">Membrane</keyword>